<evidence type="ECO:0000256" key="1">
    <source>
        <dbReference type="SAM" id="Phobius"/>
    </source>
</evidence>
<organism evidence="2 3">
    <name type="scientific">Heterorhabditis bacteriophora</name>
    <name type="common">Entomopathogenic nematode worm</name>
    <dbReference type="NCBI Taxonomy" id="37862"/>
    <lineage>
        <taxon>Eukaryota</taxon>
        <taxon>Metazoa</taxon>
        <taxon>Ecdysozoa</taxon>
        <taxon>Nematoda</taxon>
        <taxon>Chromadorea</taxon>
        <taxon>Rhabditida</taxon>
        <taxon>Rhabditina</taxon>
        <taxon>Rhabditomorpha</taxon>
        <taxon>Strongyloidea</taxon>
        <taxon>Heterorhabditidae</taxon>
        <taxon>Heterorhabditis</taxon>
    </lineage>
</organism>
<accession>A0A1I7WZP5</accession>
<dbReference type="AlphaFoldDB" id="A0A1I7WZP5"/>
<sequence length="591" mass="68401">METIRRFGNKAYEFWRSVIEWRSPVTAPYLMFMNILFWMAALYFDETIQLRVLLSMPIAVFSWDILLSPSYNRNIITHVVLWPIQSFWRHHELRSACLTAYTTVGCLLINPVWMYYKVNKKIVNGTSYCVQKITEGAKVSVNKGKQNLIVEGYLKHISHEVFICKNLNLTFRNLNSVMYIIKMVGVSIYTVSGNFSFPSNRYYFFKGTWMVAQIQKLGLFLHKTFFVPTKNYLHACFEELCIWMRQFLHGLAVSIRDSILWPICVLVVDVCKQITFVLYSILLQPILEYLYQRYQIIETTVLIYFLGPLCNTIVNNIPEKSPFCGMLPDELTKVQCSDDEDSERSNSINDLIPCSPLEDIEQDFASGLVFPTIHASESSDEEFDLEQRGRRVNFVRQKKRGEVLELKRAEVDDENSRKCRKSKTTTDVVRSVVIIMLKKAFVTLLRPVCSVYCNASSQFPVCKLGYRSLHSTFIFQSKEKIKENGDFERLLIQTRKTVPRKRRPVTAGLVKNSREPSVVSIVLSESLDLQGITQDVTVNNLYNVTYIDEEFDNALLLVKRLEYTIDPTELSEVFVFQDGAVVCWNIDSAQV</sequence>
<feature type="transmembrane region" description="Helical" evidence="1">
    <location>
        <begin position="21"/>
        <end position="44"/>
    </location>
</feature>
<evidence type="ECO:0000313" key="2">
    <source>
        <dbReference type="Proteomes" id="UP000095283"/>
    </source>
</evidence>
<keyword evidence="1" id="KW-0472">Membrane</keyword>
<proteinExistence type="predicted"/>
<keyword evidence="1" id="KW-1133">Transmembrane helix</keyword>
<keyword evidence="2" id="KW-1185">Reference proteome</keyword>
<reference evidence="3" key="1">
    <citation type="submission" date="2016-11" db="UniProtKB">
        <authorList>
            <consortium name="WormBaseParasite"/>
        </authorList>
    </citation>
    <scope>IDENTIFICATION</scope>
</reference>
<evidence type="ECO:0000313" key="3">
    <source>
        <dbReference type="WBParaSite" id="Hba_10613"/>
    </source>
</evidence>
<protein>
    <submittedName>
        <fullName evidence="3">Transmembrane protein</fullName>
    </submittedName>
</protein>
<dbReference type="WBParaSite" id="Hba_10613">
    <property type="protein sequence ID" value="Hba_10613"/>
    <property type="gene ID" value="Hba_10613"/>
</dbReference>
<name>A0A1I7WZP5_HETBA</name>
<keyword evidence="1" id="KW-0812">Transmembrane</keyword>
<dbReference type="Proteomes" id="UP000095283">
    <property type="component" value="Unplaced"/>
</dbReference>